<accession>A0AAC9LN83</accession>
<dbReference type="Proteomes" id="UP000187506">
    <property type="component" value="Chromosome"/>
</dbReference>
<dbReference type="KEGG" id="lvn:BWR22_09430"/>
<evidence type="ECO:0000313" key="1">
    <source>
        <dbReference type="EMBL" id="APY00530.1"/>
    </source>
</evidence>
<proteinExistence type="predicted"/>
<dbReference type="PROSITE" id="PS51257">
    <property type="entry name" value="PROKAR_LIPOPROTEIN"/>
    <property type="match status" value="1"/>
</dbReference>
<dbReference type="RefSeq" id="WP_076733436.1">
    <property type="nucleotide sequence ID" value="NZ_CP019352.1"/>
</dbReference>
<gene>
    <name evidence="1" type="ORF">BWR22_09430</name>
</gene>
<keyword evidence="2" id="KW-1185">Reference proteome</keyword>
<evidence type="ECO:0000313" key="2">
    <source>
        <dbReference type="Proteomes" id="UP000187506"/>
    </source>
</evidence>
<name>A0AAC9LN83_9FLAO</name>
<dbReference type="AlphaFoldDB" id="A0AAC9LN83"/>
<dbReference type="EMBL" id="CP019352">
    <property type="protein sequence ID" value="APY00530.1"/>
    <property type="molecule type" value="Genomic_DNA"/>
</dbReference>
<organism evidence="1 2">
    <name type="scientific">Lacinutrix venerupis</name>
    <dbReference type="NCBI Taxonomy" id="1486034"/>
    <lineage>
        <taxon>Bacteria</taxon>
        <taxon>Pseudomonadati</taxon>
        <taxon>Bacteroidota</taxon>
        <taxon>Flavobacteriia</taxon>
        <taxon>Flavobacteriales</taxon>
        <taxon>Flavobacteriaceae</taxon>
        <taxon>Lacinutrix</taxon>
    </lineage>
</organism>
<protein>
    <submittedName>
        <fullName evidence="1">Septum formation inhibitor Maf</fullName>
    </submittedName>
</protein>
<reference evidence="1 2" key="1">
    <citation type="submission" date="2017-01" db="EMBL/GenBank/DDBJ databases">
        <title>Complete genome of Lacinutrix venerupis DOK2-8 isolated from seawater in Dokdo.</title>
        <authorList>
            <person name="Chi W.-J."/>
            <person name="Kim J.H."/>
        </authorList>
    </citation>
    <scope>NUCLEOTIDE SEQUENCE [LARGE SCALE GENOMIC DNA]</scope>
    <source>
        <strain evidence="1 2">DOK2-8</strain>
    </source>
</reference>
<sequence length="302" mass="35072">MKTKSIIYLSIIIGLLLSLLSCTNKEEKTTTTLKENNNNNIIAEAFKPNKNFTNYWYNGEAEITSYKLLQSRYGEIREGTSVLIYVTEPFLENKQVKADNNNPTNVNVLKLNRTKNFTTGIYPYSIMQSTFYPVANNKHAIKVSCSIQEWCGHVYTQLNNRELFEINSHSYFENQADNNFKIEKDILENEIWTQLRINPNSLPTGKINIIPSLEFVRLNHSPLKAYQASAKLENGKYTLNYTNLNRKLTINFNPEFPFEITNWEEINNDNVTKATKLKTIKSAYWNKKSIKDEVLRETLLLQ</sequence>